<evidence type="ECO:0000313" key="5">
    <source>
        <dbReference type="EMBL" id="MFB5269670.1"/>
    </source>
</evidence>
<dbReference type="InterPro" id="IPR012340">
    <property type="entry name" value="NA-bd_OB-fold"/>
</dbReference>
<dbReference type="Gene3D" id="2.40.50.140">
    <property type="entry name" value="Nucleic acid-binding proteins"/>
    <property type="match status" value="1"/>
</dbReference>
<keyword evidence="1" id="KW-0813">Transport</keyword>
<dbReference type="Proteomes" id="UP001580346">
    <property type="component" value="Unassembled WGS sequence"/>
</dbReference>
<dbReference type="SUPFAM" id="SSF50331">
    <property type="entry name" value="MOP-like"/>
    <property type="match status" value="1"/>
</dbReference>
<evidence type="ECO:0000256" key="2">
    <source>
        <dbReference type="ARBA" id="ARBA00022741"/>
    </source>
</evidence>
<dbReference type="InterPro" id="IPR003593">
    <property type="entry name" value="AAA+_ATPase"/>
</dbReference>
<dbReference type="InterPro" id="IPR003439">
    <property type="entry name" value="ABC_transporter-like_ATP-bd"/>
</dbReference>
<keyword evidence="2" id="KW-0547">Nucleotide-binding</keyword>
<evidence type="ECO:0000256" key="3">
    <source>
        <dbReference type="ARBA" id="ARBA00022840"/>
    </source>
</evidence>
<accession>A0ABV5AZM8</accession>
<dbReference type="GO" id="GO:0005524">
    <property type="term" value="F:ATP binding"/>
    <property type="evidence" value="ECO:0007669"/>
    <property type="project" value="UniProtKB-KW"/>
</dbReference>
<dbReference type="Pfam" id="PF03459">
    <property type="entry name" value="TOBE"/>
    <property type="match status" value="1"/>
</dbReference>
<dbReference type="RefSeq" id="WP_375357940.1">
    <property type="nucleotide sequence ID" value="NZ_JBHHMI010000036.1"/>
</dbReference>
<evidence type="ECO:0000256" key="1">
    <source>
        <dbReference type="ARBA" id="ARBA00022448"/>
    </source>
</evidence>
<dbReference type="CDD" id="cd03301">
    <property type="entry name" value="ABC_MalK_N"/>
    <property type="match status" value="1"/>
</dbReference>
<dbReference type="InterPro" id="IPR008995">
    <property type="entry name" value="Mo/tungstate-bd_C_term_dom"/>
</dbReference>
<keyword evidence="3 5" id="KW-0067">ATP-binding</keyword>
<organism evidence="5 6">
    <name type="scientific">Paenibacillus enshidis</name>
    <dbReference type="NCBI Taxonomy" id="1458439"/>
    <lineage>
        <taxon>Bacteria</taxon>
        <taxon>Bacillati</taxon>
        <taxon>Bacillota</taxon>
        <taxon>Bacilli</taxon>
        <taxon>Bacillales</taxon>
        <taxon>Paenibacillaceae</taxon>
        <taxon>Paenibacillus</taxon>
    </lineage>
</organism>
<dbReference type="Gene3D" id="2.40.50.100">
    <property type="match status" value="1"/>
</dbReference>
<proteinExistence type="predicted"/>
<dbReference type="PROSITE" id="PS50893">
    <property type="entry name" value="ABC_TRANSPORTER_2"/>
    <property type="match status" value="1"/>
</dbReference>
<dbReference type="PROSITE" id="PS00211">
    <property type="entry name" value="ABC_TRANSPORTER_1"/>
    <property type="match status" value="1"/>
</dbReference>
<dbReference type="InterPro" id="IPR040582">
    <property type="entry name" value="OB_MalK-like"/>
</dbReference>
<comment type="caution">
    <text evidence="5">The sequence shown here is derived from an EMBL/GenBank/DDBJ whole genome shotgun (WGS) entry which is preliminary data.</text>
</comment>
<dbReference type="InterPro" id="IPR015855">
    <property type="entry name" value="ABC_transpr_MalK-like"/>
</dbReference>
<dbReference type="Pfam" id="PF00005">
    <property type="entry name" value="ABC_tran"/>
    <property type="match status" value="1"/>
</dbReference>
<dbReference type="InterPro" id="IPR017871">
    <property type="entry name" value="ABC_transporter-like_CS"/>
</dbReference>
<dbReference type="Pfam" id="PF17912">
    <property type="entry name" value="OB_MalK"/>
    <property type="match status" value="1"/>
</dbReference>
<protein>
    <submittedName>
        <fullName evidence="5">ABC transporter ATP-binding protein</fullName>
    </submittedName>
</protein>
<keyword evidence="6" id="KW-1185">Reference proteome</keyword>
<dbReference type="Gene3D" id="3.40.50.300">
    <property type="entry name" value="P-loop containing nucleotide triphosphate hydrolases"/>
    <property type="match status" value="1"/>
</dbReference>
<dbReference type="InterPro" id="IPR027417">
    <property type="entry name" value="P-loop_NTPase"/>
</dbReference>
<dbReference type="InterPro" id="IPR005116">
    <property type="entry name" value="Transp-assoc_OB_typ1"/>
</dbReference>
<dbReference type="SMART" id="SM00382">
    <property type="entry name" value="AAA"/>
    <property type="match status" value="1"/>
</dbReference>
<evidence type="ECO:0000259" key="4">
    <source>
        <dbReference type="PROSITE" id="PS50893"/>
    </source>
</evidence>
<reference evidence="5 6" key="1">
    <citation type="submission" date="2024-09" db="EMBL/GenBank/DDBJ databases">
        <title>Paenibacillus zeirhizospherea sp. nov., isolated from surface of the maize (Zea mays) roots in a horticulture field, Hungary.</title>
        <authorList>
            <person name="Marton D."/>
            <person name="Farkas M."/>
            <person name="Bedics A."/>
            <person name="Toth E."/>
            <person name="Tancsics A."/>
            <person name="Boka K."/>
            <person name="Maroti G."/>
            <person name="Kriszt B."/>
            <person name="Cserhati M."/>
        </authorList>
    </citation>
    <scope>NUCLEOTIDE SEQUENCE [LARGE SCALE GENOMIC DNA]</scope>
    <source>
        <strain evidence="5 6">KCTC 33519</strain>
    </source>
</reference>
<dbReference type="InterPro" id="IPR047641">
    <property type="entry name" value="ABC_transpr_MalK/UgpC-like"/>
</dbReference>
<feature type="domain" description="ABC transporter" evidence="4">
    <location>
        <begin position="4"/>
        <end position="236"/>
    </location>
</feature>
<evidence type="ECO:0000313" key="6">
    <source>
        <dbReference type="Proteomes" id="UP001580346"/>
    </source>
</evidence>
<sequence length="374" mass="41531">MAGVRLEHIFKKYPGSDKPTVIDVNLDIQDKEFLVLVGPSGCGKSTTLRMIAGLEEISDGKLYIGDRVVNDVAPKDRDIAMVFQSYALYPHMNVYQNMAFGLKLRKVKKDEIDKRVREAAKILDIEHLLDRKPKALSGGQRQRVALGRAIVRDPQVFLMDEPLSNLDAKLRGQMRAEITKLAKRLETTVIYVTHDQVEAMTMGDRIVVMKDGVIQQAASPDELYNRPVNLFVAGFIGSPTMNFVNGKLSEKDGGMYFTANNIDLLVPEGKAQVLKSKGYSGKEVILGIRPEDIHEEPVFLEASPRTVFTSNVDVTENLGHEMLLYLSGAGSDTIIARVDGRSNTREGAPTKMAVDMNKVHIFDKESELNVLIAD</sequence>
<dbReference type="PANTHER" id="PTHR43875">
    <property type="entry name" value="MALTODEXTRIN IMPORT ATP-BINDING PROTEIN MSMX"/>
    <property type="match status" value="1"/>
</dbReference>
<dbReference type="EMBL" id="JBHHMI010000036">
    <property type="protein sequence ID" value="MFB5269670.1"/>
    <property type="molecule type" value="Genomic_DNA"/>
</dbReference>
<dbReference type="SUPFAM" id="SSF52540">
    <property type="entry name" value="P-loop containing nucleoside triphosphate hydrolases"/>
    <property type="match status" value="1"/>
</dbReference>
<gene>
    <name evidence="5" type="ORF">ACE41H_23195</name>
</gene>
<name>A0ABV5AZM8_9BACL</name>
<dbReference type="NCBIfam" id="NF008653">
    <property type="entry name" value="PRK11650.1"/>
    <property type="match status" value="1"/>
</dbReference>
<dbReference type="PANTHER" id="PTHR43875:SF1">
    <property type="entry name" value="OSMOPROTECTIVE COMPOUNDS UPTAKE ATP-BINDING PROTEIN GGTA"/>
    <property type="match status" value="1"/>
</dbReference>